<keyword evidence="9" id="KW-0472">Membrane</keyword>
<evidence type="ECO:0000256" key="5">
    <source>
        <dbReference type="ARBA" id="ARBA00022695"/>
    </source>
</evidence>
<dbReference type="Gene3D" id="3.40.1700.10">
    <property type="entry name" value="DNA integrity scanning protein, DisA, N-terminal domain"/>
    <property type="match status" value="1"/>
</dbReference>
<reference evidence="11" key="1">
    <citation type="submission" date="2020-08" db="EMBL/GenBank/DDBJ databases">
        <title>Spodoptera exigua strain:BAW_Kor-Di-RS1 Genome sequencing and assembly.</title>
        <authorList>
            <person name="Kim J."/>
            <person name="Nam H.Y."/>
            <person name="Kwon M."/>
            <person name="Choi J.H."/>
            <person name="Cho S.R."/>
            <person name="Kim G.-H."/>
        </authorList>
    </citation>
    <scope>NUCLEOTIDE SEQUENCE</scope>
    <source>
        <strain evidence="11">BAW_Kor-Di-RS1</strain>
        <tissue evidence="11">Whole-body</tissue>
    </source>
</reference>
<evidence type="ECO:0000313" key="11">
    <source>
        <dbReference type="EMBL" id="KAF9404871.1"/>
    </source>
</evidence>
<keyword evidence="8" id="KW-1133">Transmembrane helix</keyword>
<keyword evidence="12" id="KW-1185">Reference proteome</keyword>
<dbReference type="FunFam" id="3.40.1700.10:FF:000002">
    <property type="entry name" value="Diadenylate cyclase"/>
    <property type="match status" value="1"/>
</dbReference>
<feature type="domain" description="DAC" evidence="10">
    <location>
        <begin position="45"/>
        <end position="204"/>
    </location>
</feature>
<dbReference type="Pfam" id="PF02457">
    <property type="entry name" value="DAC"/>
    <property type="match status" value="1"/>
</dbReference>
<keyword evidence="7" id="KW-0067">ATP-binding</keyword>
<evidence type="ECO:0000256" key="3">
    <source>
        <dbReference type="ARBA" id="ARBA00022679"/>
    </source>
</evidence>
<comment type="catalytic activity">
    <reaction evidence="1">
        <text>2 ATP = 3',3'-c-di-AMP + 2 diphosphate</text>
        <dbReference type="Rhea" id="RHEA:35655"/>
        <dbReference type="ChEBI" id="CHEBI:30616"/>
        <dbReference type="ChEBI" id="CHEBI:33019"/>
        <dbReference type="ChEBI" id="CHEBI:71500"/>
        <dbReference type="EC" id="2.7.7.85"/>
    </reaction>
</comment>
<dbReference type="HAMAP" id="MF_01499">
    <property type="entry name" value="DacA"/>
    <property type="match status" value="1"/>
</dbReference>
<evidence type="ECO:0000256" key="6">
    <source>
        <dbReference type="ARBA" id="ARBA00022741"/>
    </source>
</evidence>
<evidence type="ECO:0000256" key="9">
    <source>
        <dbReference type="ARBA" id="ARBA00023136"/>
    </source>
</evidence>
<dbReference type="Pfam" id="PF07949">
    <property type="entry name" value="YbbR"/>
    <property type="match status" value="3"/>
</dbReference>
<dbReference type="GO" id="GO:0005524">
    <property type="term" value="F:ATP binding"/>
    <property type="evidence" value="ECO:0007669"/>
    <property type="project" value="UniProtKB-KW"/>
</dbReference>
<evidence type="ECO:0000313" key="12">
    <source>
        <dbReference type="Proteomes" id="UP000648187"/>
    </source>
</evidence>
<dbReference type="GO" id="GO:0004016">
    <property type="term" value="F:adenylate cyclase activity"/>
    <property type="evidence" value="ECO:0007669"/>
    <property type="project" value="InterPro"/>
</dbReference>
<organism evidence="11 12">
    <name type="scientific">Spodoptera exigua</name>
    <name type="common">Beet armyworm</name>
    <name type="synonym">Noctua fulgens</name>
    <dbReference type="NCBI Taxonomy" id="7107"/>
    <lineage>
        <taxon>Eukaryota</taxon>
        <taxon>Metazoa</taxon>
        <taxon>Ecdysozoa</taxon>
        <taxon>Arthropoda</taxon>
        <taxon>Hexapoda</taxon>
        <taxon>Insecta</taxon>
        <taxon>Pterygota</taxon>
        <taxon>Neoptera</taxon>
        <taxon>Endopterygota</taxon>
        <taxon>Lepidoptera</taxon>
        <taxon>Glossata</taxon>
        <taxon>Ditrysia</taxon>
        <taxon>Noctuoidea</taxon>
        <taxon>Noctuidae</taxon>
        <taxon>Amphipyrinae</taxon>
        <taxon>Spodoptera</taxon>
    </lineage>
</organism>
<sequence length="549" mass="60352">MLLLKGVAVFIMLRILSDIIGLHTLSWLMNQVIMYGVIAAVVIFQPEVRRGLEHLGRSSFFRTTKSEQQEDEKMILAFDKAIQYMSKRKIGALITVERNTGLDEYIETGIDLDADISGELLINIFIPNTPLHDGAVIVKQGKIAVASAYLPLSESNLIPKEFGTRHRAAVGISEVSDAVTIIVSEETGDVSLTLNNDLIPRLTQEEYLKILRAELVPEEGSKDKKNLLQHFIEVDYDQDKYFVSGYEETVNVHLSSANRIQLNLESNEDTRNFKVVADLTKTSLGTSEVQLRVKGLSTAVTAEIEPKTITVTIENKVTKKFDVQAQLPDSIEAEGYKVEQTEISPKSVEITTGEETAKEITRVVAPLSDVKPTVDTIKQTVNVQALDSKGQILSIENPAPQVQVEVGLSLPSKEVGVSVTQTGSPPSNVAQYSFSLSDQKVEIRGSKSVLDAIDTIELPVDVSDIKTTKKVKVKVPTNTEYIVSPEEIEVTITPIFIGSDSSYSNTEGQDTATSKQKADAGIVDIGLKVEGEPLFKEAESRRRNSGYRT</sequence>
<keyword evidence="3" id="KW-0808">Transferase</keyword>
<evidence type="ECO:0000256" key="7">
    <source>
        <dbReference type="ARBA" id="ARBA00022840"/>
    </source>
</evidence>
<dbReference type="PANTHER" id="PTHR34185">
    <property type="entry name" value="DIADENYLATE CYCLASE"/>
    <property type="match status" value="1"/>
</dbReference>
<dbReference type="Gene3D" id="2.170.120.40">
    <property type="entry name" value="YbbR-like domain"/>
    <property type="match status" value="2"/>
</dbReference>
<protein>
    <recommendedName>
        <fullName evidence="10">DAC domain-containing protein</fullName>
    </recommendedName>
</protein>
<evidence type="ECO:0000256" key="4">
    <source>
        <dbReference type="ARBA" id="ARBA00022692"/>
    </source>
</evidence>
<evidence type="ECO:0000256" key="8">
    <source>
        <dbReference type="ARBA" id="ARBA00022989"/>
    </source>
</evidence>
<dbReference type="GO" id="GO:0006171">
    <property type="term" value="P:cAMP biosynthetic process"/>
    <property type="evidence" value="ECO:0007669"/>
    <property type="project" value="InterPro"/>
</dbReference>
<keyword evidence="5" id="KW-0548">Nucleotidyltransferase</keyword>
<dbReference type="InterPro" id="IPR034701">
    <property type="entry name" value="CdaA"/>
</dbReference>
<dbReference type="EMBL" id="JACKWZ010000864">
    <property type="protein sequence ID" value="KAF9404871.1"/>
    <property type="molecule type" value="Genomic_DNA"/>
</dbReference>
<keyword evidence="2" id="KW-1003">Cell membrane</keyword>
<dbReference type="InterPro" id="IPR036888">
    <property type="entry name" value="DNA_integrity_DisA_N_sf"/>
</dbReference>
<dbReference type="NCBIfam" id="TIGR00159">
    <property type="entry name" value="diadenylate cyclase CdaA"/>
    <property type="match status" value="1"/>
</dbReference>
<evidence type="ECO:0000256" key="1">
    <source>
        <dbReference type="ARBA" id="ARBA00000877"/>
    </source>
</evidence>
<dbReference type="PANTHER" id="PTHR34185:SF1">
    <property type="entry name" value="DIADENYLATE CYCLASE"/>
    <property type="match status" value="1"/>
</dbReference>
<dbReference type="InterPro" id="IPR050338">
    <property type="entry name" value="DisA"/>
</dbReference>
<evidence type="ECO:0000259" key="10">
    <source>
        <dbReference type="PROSITE" id="PS51794"/>
    </source>
</evidence>
<gene>
    <name evidence="11" type="ORF">HW555_014127</name>
</gene>
<evidence type="ECO:0000256" key="2">
    <source>
        <dbReference type="ARBA" id="ARBA00022475"/>
    </source>
</evidence>
<dbReference type="SUPFAM" id="SSF143597">
    <property type="entry name" value="YojJ-like"/>
    <property type="match status" value="1"/>
</dbReference>
<comment type="caution">
    <text evidence="11">The sequence shown here is derived from an EMBL/GenBank/DDBJ whole genome shotgun (WGS) entry which is preliminary data.</text>
</comment>
<proteinExistence type="inferred from homology"/>
<dbReference type="InterPro" id="IPR003390">
    <property type="entry name" value="DNA_integrity_scan_DisA_N"/>
</dbReference>
<dbReference type="Gene3D" id="2.170.120.30">
    <property type="match status" value="1"/>
</dbReference>
<keyword evidence="6" id="KW-0547">Nucleotide-binding</keyword>
<dbReference type="InterPro" id="IPR012505">
    <property type="entry name" value="YbbR"/>
</dbReference>
<name>A0A835G1I9_SPOEX</name>
<accession>A0A835G1I9</accession>
<keyword evidence="4" id="KW-0812">Transmembrane</keyword>
<dbReference type="GO" id="GO:0106408">
    <property type="term" value="F:diadenylate cyclase activity"/>
    <property type="evidence" value="ECO:0007669"/>
    <property type="project" value="UniProtKB-EC"/>
</dbReference>
<dbReference type="AlphaFoldDB" id="A0A835G1I9"/>
<dbReference type="PROSITE" id="PS51794">
    <property type="entry name" value="DAC"/>
    <property type="match status" value="1"/>
</dbReference>
<dbReference type="Proteomes" id="UP000648187">
    <property type="component" value="Unassembled WGS sequence"/>
</dbReference>